<evidence type="ECO:0000256" key="1">
    <source>
        <dbReference type="SAM" id="MobiDB-lite"/>
    </source>
</evidence>
<evidence type="ECO:0000313" key="3">
    <source>
        <dbReference type="Proteomes" id="UP001220964"/>
    </source>
</evidence>
<dbReference type="Proteomes" id="UP001220964">
    <property type="component" value="Unassembled WGS sequence"/>
</dbReference>
<name>A0AAE3NRX0_9RHOB</name>
<reference evidence="2" key="1">
    <citation type="submission" date="2023-03" db="EMBL/GenBank/DDBJ databases">
        <title>Multiphase analysis and comparison of six strains from genera Psychromarinibacter, Lutimaribacter, and Maritimibacter, including a novel species: Psychromarinibacter sediminicola sp. nov.</title>
        <authorList>
            <person name="Wang Y.-H."/>
            <person name="Ye M.-Q."/>
            <person name="Du Z.-J."/>
        </authorList>
    </citation>
    <scope>NUCLEOTIDE SEQUENCE</scope>
    <source>
        <strain evidence="2">C21-152</strain>
    </source>
</reference>
<feature type="region of interest" description="Disordered" evidence="1">
    <location>
        <begin position="31"/>
        <end position="54"/>
    </location>
</feature>
<dbReference type="AlphaFoldDB" id="A0AAE3NRX0"/>
<accession>A0AAE3NRX0</accession>
<organism evidence="2 3">
    <name type="scientific">Psychromarinibacter sediminicola</name>
    <dbReference type="NCBI Taxonomy" id="3033385"/>
    <lineage>
        <taxon>Bacteria</taxon>
        <taxon>Pseudomonadati</taxon>
        <taxon>Pseudomonadota</taxon>
        <taxon>Alphaproteobacteria</taxon>
        <taxon>Rhodobacterales</taxon>
        <taxon>Paracoccaceae</taxon>
        <taxon>Psychromarinibacter</taxon>
    </lineage>
</organism>
<sequence>MTRRIHTADRSYEDSIVLALMAMDDIPRDLRDTRHRPNRSYGYVDLPPMARRGR</sequence>
<gene>
    <name evidence="2" type="ORF">P1J78_16790</name>
</gene>
<comment type="caution">
    <text evidence="2">The sequence shown here is derived from an EMBL/GenBank/DDBJ whole genome shotgun (WGS) entry which is preliminary data.</text>
</comment>
<evidence type="ECO:0000313" key="2">
    <source>
        <dbReference type="EMBL" id="MDF0602398.1"/>
    </source>
</evidence>
<proteinExistence type="predicted"/>
<protein>
    <submittedName>
        <fullName evidence="2">Uncharacterized protein</fullName>
    </submittedName>
</protein>
<dbReference type="EMBL" id="JARGYC010000049">
    <property type="protein sequence ID" value="MDF0602398.1"/>
    <property type="molecule type" value="Genomic_DNA"/>
</dbReference>
<dbReference type="RefSeq" id="WP_275568525.1">
    <property type="nucleotide sequence ID" value="NZ_JARGYC010000049.1"/>
</dbReference>
<keyword evidence="3" id="KW-1185">Reference proteome</keyword>